<dbReference type="Pfam" id="PF13439">
    <property type="entry name" value="Glyco_transf_4"/>
    <property type="match status" value="1"/>
</dbReference>
<dbReference type="Pfam" id="PF00534">
    <property type="entry name" value="Glycos_transf_1"/>
    <property type="match status" value="1"/>
</dbReference>
<proteinExistence type="predicted"/>
<comment type="caution">
    <text evidence="3">The sequence shown here is derived from an EMBL/GenBank/DDBJ whole genome shotgun (WGS) entry which is preliminary data.</text>
</comment>
<dbReference type="RefSeq" id="WP_199389924.1">
    <property type="nucleotide sequence ID" value="NZ_JAEMHL010000007.1"/>
</dbReference>
<dbReference type="PANTHER" id="PTHR12526">
    <property type="entry name" value="GLYCOSYLTRANSFERASE"/>
    <property type="match status" value="1"/>
</dbReference>
<name>A0ABS0YGM7_9BACT</name>
<dbReference type="Gene3D" id="3.40.50.2000">
    <property type="entry name" value="Glycogen Phosphorylase B"/>
    <property type="match status" value="2"/>
</dbReference>
<dbReference type="InterPro" id="IPR001296">
    <property type="entry name" value="Glyco_trans_1"/>
</dbReference>
<gene>
    <name evidence="3" type="ORF">JFN91_14650</name>
</gene>
<dbReference type="Proteomes" id="UP000614714">
    <property type="component" value="Unassembled WGS sequence"/>
</dbReference>
<reference evidence="3 4" key="1">
    <citation type="submission" date="2020-12" db="EMBL/GenBank/DDBJ databases">
        <title>Geomonas sp. Red421, isolated from paddy soil.</title>
        <authorList>
            <person name="Xu Z."/>
            <person name="Zhang Z."/>
            <person name="Masuda Y."/>
            <person name="Itoh H."/>
            <person name="Senoo K."/>
        </authorList>
    </citation>
    <scope>NUCLEOTIDE SEQUENCE [LARGE SCALE GENOMIC DNA]</scope>
    <source>
        <strain evidence="3 4">Red421</strain>
    </source>
</reference>
<evidence type="ECO:0000313" key="3">
    <source>
        <dbReference type="EMBL" id="MBJ6751455.1"/>
    </source>
</evidence>
<dbReference type="InterPro" id="IPR028098">
    <property type="entry name" value="Glyco_trans_4-like_N"/>
</dbReference>
<evidence type="ECO:0000259" key="2">
    <source>
        <dbReference type="Pfam" id="PF13439"/>
    </source>
</evidence>
<evidence type="ECO:0000313" key="4">
    <source>
        <dbReference type="Proteomes" id="UP000614714"/>
    </source>
</evidence>
<sequence>MTQRNKSTEGLTMEHGLAGRRALFVFDCLELGGAERQGLLLAAHLKQSLGMAVSVLGLSEGQGKISELCGEMGIPWQGVPLDLSRGGIALVRELSRVVGAMRAARPDVILPYTWRPNVACGLTWRLSGARLCVWNQRDEGRGLQSSLRFRLAVKLSSGFVANSQQGKDALLQRYALAAEQVRIIPNGVVLAEPVRDRSAWRDGLGISADCFALGMVANLHFFKDHATLLRAWRTVLDTLGDNADVILLLAGRFSVAEGELRAQARELRLEDKVRFLGGIDDVSGLLGAVDLYAHSSLAEGTPNAVLEAMSAGLAVVATDIPGIRGALGHEGEHGLVPPGDADALAAAILAFMKDRELRERTGRALKERAGRHFAPSAMAQASIALLESLYRK</sequence>
<accession>A0ABS0YGM7</accession>
<dbReference type="SUPFAM" id="SSF53756">
    <property type="entry name" value="UDP-Glycosyltransferase/glycogen phosphorylase"/>
    <property type="match status" value="1"/>
</dbReference>
<feature type="domain" description="Glycosyltransferase subfamily 4-like N-terminal" evidence="2">
    <location>
        <begin position="32"/>
        <end position="190"/>
    </location>
</feature>
<keyword evidence="4" id="KW-1185">Reference proteome</keyword>
<protein>
    <submittedName>
        <fullName evidence="3">Glycosyltransferase</fullName>
    </submittedName>
</protein>
<organism evidence="3 4">
    <name type="scientific">Geomonas anaerohicana</name>
    <dbReference type="NCBI Taxonomy" id="2798583"/>
    <lineage>
        <taxon>Bacteria</taxon>
        <taxon>Pseudomonadati</taxon>
        <taxon>Thermodesulfobacteriota</taxon>
        <taxon>Desulfuromonadia</taxon>
        <taxon>Geobacterales</taxon>
        <taxon>Geobacteraceae</taxon>
        <taxon>Geomonas</taxon>
    </lineage>
</organism>
<feature type="domain" description="Glycosyl transferase family 1" evidence="1">
    <location>
        <begin position="197"/>
        <end position="367"/>
    </location>
</feature>
<dbReference type="PANTHER" id="PTHR12526:SF630">
    <property type="entry name" value="GLYCOSYLTRANSFERASE"/>
    <property type="match status" value="1"/>
</dbReference>
<evidence type="ECO:0000259" key="1">
    <source>
        <dbReference type="Pfam" id="PF00534"/>
    </source>
</evidence>
<dbReference type="EMBL" id="JAEMHL010000007">
    <property type="protein sequence ID" value="MBJ6751455.1"/>
    <property type="molecule type" value="Genomic_DNA"/>
</dbReference>